<sequence length="122" mass="13850">MKKLFLLSCFFVLISCKNENEKSFEKSENKTPTELGRELFEGKGNCVACHQVNQKIIGPSIQDIAKIYKTENGNIVDFLKNDANPLVDPSQYEIMKTNFAITKSMSDEELKGLETYILSFSK</sequence>
<dbReference type="GO" id="GO:0020037">
    <property type="term" value="F:heme binding"/>
    <property type="evidence" value="ECO:0007669"/>
    <property type="project" value="InterPro"/>
</dbReference>
<keyword evidence="9" id="KW-1185">Reference proteome</keyword>
<dbReference type="SUPFAM" id="SSF46626">
    <property type="entry name" value="Cytochrome c"/>
    <property type="match status" value="1"/>
</dbReference>
<evidence type="ECO:0000256" key="6">
    <source>
        <dbReference type="PIRSR" id="PIRSR602324-1"/>
    </source>
</evidence>
<feature type="binding site" description="covalent" evidence="6">
    <location>
        <position position="46"/>
    </location>
    <ligand>
        <name>heme c</name>
        <dbReference type="ChEBI" id="CHEBI:61717"/>
    </ligand>
</feature>
<keyword evidence="1" id="KW-0813">Transport</keyword>
<evidence type="ECO:0000256" key="3">
    <source>
        <dbReference type="ARBA" id="ARBA00022723"/>
    </source>
</evidence>
<evidence type="ECO:0000259" key="7">
    <source>
        <dbReference type="PROSITE" id="PS51007"/>
    </source>
</evidence>
<dbReference type="EMBL" id="FOJT01000003">
    <property type="protein sequence ID" value="SFA98290.1"/>
    <property type="molecule type" value="Genomic_DNA"/>
</dbReference>
<evidence type="ECO:0000256" key="5">
    <source>
        <dbReference type="ARBA" id="ARBA00023004"/>
    </source>
</evidence>
<evidence type="ECO:0000313" key="8">
    <source>
        <dbReference type="EMBL" id="SFA98290.1"/>
    </source>
</evidence>
<proteinExistence type="predicted"/>
<keyword evidence="2 6" id="KW-0349">Heme</keyword>
<dbReference type="InterPro" id="IPR009056">
    <property type="entry name" value="Cyt_c-like_dom"/>
</dbReference>
<dbReference type="GO" id="GO:0005506">
    <property type="term" value="F:iron ion binding"/>
    <property type="evidence" value="ECO:0007669"/>
    <property type="project" value="InterPro"/>
</dbReference>
<evidence type="ECO:0000256" key="1">
    <source>
        <dbReference type="ARBA" id="ARBA00022448"/>
    </source>
</evidence>
<gene>
    <name evidence="8" type="ORF">SAMN05660845_1146</name>
</gene>
<keyword evidence="5 6" id="KW-0408">Iron</keyword>
<evidence type="ECO:0000313" key="9">
    <source>
        <dbReference type="Proteomes" id="UP000199604"/>
    </source>
</evidence>
<organism evidence="8 9">
    <name type="scientific">Flavobacterium swingsii</name>
    <dbReference type="NCBI Taxonomy" id="498292"/>
    <lineage>
        <taxon>Bacteria</taxon>
        <taxon>Pseudomonadati</taxon>
        <taxon>Bacteroidota</taxon>
        <taxon>Flavobacteriia</taxon>
        <taxon>Flavobacteriales</taxon>
        <taxon>Flavobacteriaceae</taxon>
        <taxon>Flavobacterium</taxon>
    </lineage>
</organism>
<comment type="PTM">
    <text evidence="6">Binds 1 heme c group covalently per subunit.</text>
</comment>
<dbReference type="RefSeq" id="WP_091474906.1">
    <property type="nucleotide sequence ID" value="NZ_FOJT01000003.1"/>
</dbReference>
<dbReference type="Pfam" id="PF00034">
    <property type="entry name" value="Cytochrom_C"/>
    <property type="match status" value="1"/>
</dbReference>
<keyword evidence="3 6" id="KW-0479">Metal-binding</keyword>
<dbReference type="STRING" id="498292.SAMN05660845_1146"/>
<keyword evidence="4" id="KW-0249">Electron transport</keyword>
<dbReference type="PROSITE" id="PS51007">
    <property type="entry name" value="CYTC"/>
    <property type="match status" value="1"/>
</dbReference>
<dbReference type="GO" id="GO:0009055">
    <property type="term" value="F:electron transfer activity"/>
    <property type="evidence" value="ECO:0007669"/>
    <property type="project" value="InterPro"/>
</dbReference>
<dbReference type="InterPro" id="IPR036909">
    <property type="entry name" value="Cyt_c-like_dom_sf"/>
</dbReference>
<dbReference type="OrthoDB" id="9814063at2"/>
<reference evidence="9" key="1">
    <citation type="submission" date="2016-10" db="EMBL/GenBank/DDBJ databases">
        <authorList>
            <person name="Varghese N."/>
            <person name="Submissions S."/>
        </authorList>
    </citation>
    <scope>NUCLEOTIDE SEQUENCE [LARGE SCALE GENOMIC DNA]</scope>
    <source>
        <strain evidence="9">DSM 21789</strain>
    </source>
</reference>
<name>A0A1I0XD92_9FLAO</name>
<evidence type="ECO:0000256" key="4">
    <source>
        <dbReference type="ARBA" id="ARBA00022982"/>
    </source>
</evidence>
<feature type="domain" description="Cytochrome c" evidence="7">
    <location>
        <begin position="31"/>
        <end position="121"/>
    </location>
</feature>
<dbReference type="InterPro" id="IPR002324">
    <property type="entry name" value="Cyt_c_ID"/>
</dbReference>
<dbReference type="Proteomes" id="UP000199604">
    <property type="component" value="Unassembled WGS sequence"/>
</dbReference>
<accession>A0A1I0XD92</accession>
<protein>
    <submittedName>
        <fullName evidence="8">Cytochrome c</fullName>
    </submittedName>
</protein>
<dbReference type="PROSITE" id="PS51257">
    <property type="entry name" value="PROKAR_LIPOPROTEIN"/>
    <property type="match status" value="1"/>
</dbReference>
<dbReference type="AlphaFoldDB" id="A0A1I0XD92"/>
<evidence type="ECO:0000256" key="2">
    <source>
        <dbReference type="ARBA" id="ARBA00022617"/>
    </source>
</evidence>
<dbReference type="Gene3D" id="1.10.760.10">
    <property type="entry name" value="Cytochrome c-like domain"/>
    <property type="match status" value="1"/>
</dbReference>
<dbReference type="PRINTS" id="PR00606">
    <property type="entry name" value="CYTCHROMECID"/>
</dbReference>
<feature type="binding site" description="covalent" evidence="6">
    <location>
        <position position="50"/>
    </location>
    <ligand>
        <name>heme c</name>
        <dbReference type="ChEBI" id="CHEBI:61717"/>
    </ligand>
</feature>